<comment type="caution">
    <text evidence="1">The sequence shown here is derived from an EMBL/GenBank/DDBJ whole genome shotgun (WGS) entry which is preliminary data.</text>
</comment>
<name>A0A0F9K3X9_9ZZZZ</name>
<proteinExistence type="predicted"/>
<dbReference type="EMBL" id="LAZR01008752">
    <property type="protein sequence ID" value="KKM76769.1"/>
    <property type="molecule type" value="Genomic_DNA"/>
</dbReference>
<sequence length="191" mass="20933">MVTLPSLTDAGQAKFGSGFNISHRPEAPLYDTPDAKKARKFSGQAYDLRLRLARAIEVSVQRLSEIPNARIISRVSDAVEGMNRRKDRALFVARVIKEIRDGLLLTAKFNPSNARRAAQARLDQIQRLEAKAAFLAPDIYGPETESKRICSRFTAALICGVAGLQINMVKAEADTIDELRAKLGIPEGGSL</sequence>
<gene>
    <name evidence="1" type="ORF">LCGC14_1376840</name>
</gene>
<protein>
    <submittedName>
        <fullName evidence="1">Uncharacterized protein</fullName>
    </submittedName>
</protein>
<evidence type="ECO:0000313" key="1">
    <source>
        <dbReference type="EMBL" id="KKM76769.1"/>
    </source>
</evidence>
<accession>A0A0F9K3X9</accession>
<organism evidence="1">
    <name type="scientific">marine sediment metagenome</name>
    <dbReference type="NCBI Taxonomy" id="412755"/>
    <lineage>
        <taxon>unclassified sequences</taxon>
        <taxon>metagenomes</taxon>
        <taxon>ecological metagenomes</taxon>
    </lineage>
</organism>
<dbReference type="AlphaFoldDB" id="A0A0F9K3X9"/>
<reference evidence="1" key="1">
    <citation type="journal article" date="2015" name="Nature">
        <title>Complex archaea that bridge the gap between prokaryotes and eukaryotes.</title>
        <authorList>
            <person name="Spang A."/>
            <person name="Saw J.H."/>
            <person name="Jorgensen S.L."/>
            <person name="Zaremba-Niedzwiedzka K."/>
            <person name="Martijn J."/>
            <person name="Lind A.E."/>
            <person name="van Eijk R."/>
            <person name="Schleper C."/>
            <person name="Guy L."/>
            <person name="Ettema T.J."/>
        </authorList>
    </citation>
    <scope>NUCLEOTIDE SEQUENCE</scope>
</reference>